<dbReference type="RefSeq" id="WP_114840594.1">
    <property type="nucleotide sequence ID" value="NZ_CP031219.1"/>
</dbReference>
<gene>
    <name evidence="1" type="ORF">CP985_03900</name>
</gene>
<dbReference type="EMBL" id="NXID01000010">
    <property type="protein sequence ID" value="RXK16308.1"/>
    <property type="molecule type" value="Genomic_DNA"/>
</dbReference>
<evidence type="ECO:0000313" key="2">
    <source>
        <dbReference type="Proteomes" id="UP000290092"/>
    </source>
</evidence>
<organism evidence="1 2">
    <name type="scientific">Malaciobacter mytili LMG 24559</name>
    <dbReference type="NCBI Taxonomy" id="1032238"/>
    <lineage>
        <taxon>Bacteria</taxon>
        <taxon>Pseudomonadati</taxon>
        <taxon>Campylobacterota</taxon>
        <taxon>Epsilonproteobacteria</taxon>
        <taxon>Campylobacterales</taxon>
        <taxon>Arcobacteraceae</taxon>
        <taxon>Malaciobacter</taxon>
    </lineage>
</organism>
<dbReference type="Proteomes" id="UP000290092">
    <property type="component" value="Unassembled WGS sequence"/>
</dbReference>
<reference evidence="1 2" key="1">
    <citation type="submission" date="2017-09" db="EMBL/GenBank/DDBJ databases">
        <title>Genomics of the genus Arcobacter.</title>
        <authorList>
            <person name="Perez-Cataluna A."/>
            <person name="Figueras M.J."/>
            <person name="Salas-Masso N."/>
        </authorList>
    </citation>
    <scope>NUCLEOTIDE SEQUENCE [LARGE SCALE GENOMIC DNA]</scope>
    <source>
        <strain evidence="1 2">CECT 7386</strain>
    </source>
</reference>
<protein>
    <submittedName>
        <fullName evidence="1">Uncharacterized protein</fullName>
    </submittedName>
</protein>
<evidence type="ECO:0000313" key="1">
    <source>
        <dbReference type="EMBL" id="RXK16308.1"/>
    </source>
</evidence>
<dbReference type="KEGG" id="amyt:AMYT_0071"/>
<dbReference type="AlphaFoldDB" id="A0AAX2AJT0"/>
<name>A0AAX2AJT0_9BACT</name>
<keyword evidence="2" id="KW-1185">Reference proteome</keyword>
<proteinExistence type="predicted"/>
<comment type="caution">
    <text evidence="1">The sequence shown here is derived from an EMBL/GenBank/DDBJ whole genome shotgun (WGS) entry which is preliminary data.</text>
</comment>
<sequence length="74" mass="8752">MLSIRILTKNDIPKIDKMKQDFNIFRVVDTKKGKLEMVEFFNKDGVFRGFGRDTKAAYKKAKRAVKKYYKEVSE</sequence>
<accession>A0AAX2AJT0</accession>